<reference evidence="2 3" key="1">
    <citation type="journal article" date="2019" name="Int. J. Syst. Evol. Microbiol.">
        <title>The Global Catalogue of Microorganisms (GCM) 10K type strain sequencing project: providing services to taxonomists for standard genome sequencing and annotation.</title>
        <authorList>
            <consortium name="The Broad Institute Genomics Platform"/>
            <consortium name="The Broad Institute Genome Sequencing Center for Infectious Disease"/>
            <person name="Wu L."/>
            <person name="Ma J."/>
        </authorList>
    </citation>
    <scope>NUCLEOTIDE SEQUENCE [LARGE SCALE GENOMIC DNA]</scope>
    <source>
        <strain evidence="2 3">JCM 3325</strain>
    </source>
</reference>
<name>A0ABN3ICX9_9ACTN</name>
<protein>
    <submittedName>
        <fullName evidence="2">Uncharacterized protein</fullName>
    </submittedName>
</protein>
<evidence type="ECO:0000256" key="1">
    <source>
        <dbReference type="SAM" id="MobiDB-lite"/>
    </source>
</evidence>
<keyword evidence="3" id="KW-1185">Reference proteome</keyword>
<feature type="region of interest" description="Disordered" evidence="1">
    <location>
        <begin position="103"/>
        <end position="129"/>
    </location>
</feature>
<evidence type="ECO:0000313" key="3">
    <source>
        <dbReference type="Proteomes" id="UP001501231"/>
    </source>
</evidence>
<evidence type="ECO:0000313" key="2">
    <source>
        <dbReference type="EMBL" id="GAA2399794.1"/>
    </source>
</evidence>
<comment type="caution">
    <text evidence="2">The sequence shown here is derived from an EMBL/GenBank/DDBJ whole genome shotgun (WGS) entry which is preliminary data.</text>
</comment>
<sequence>MVIISPAVPSETVKPEPMDVSSPIGRISVVTIEKIPIVTESTAAQPVVDERDDVAVPTVDIDSVLWVGERQWKRIPPNRRHLRISGGFPPSSCAPKDAVAFSRTGRPATAPRRVQRVPIGPNPDAPSLSVTADRQQRLITAAALPATTNQM</sequence>
<dbReference type="EMBL" id="BAAARW010000001">
    <property type="protein sequence ID" value="GAA2399794.1"/>
    <property type="molecule type" value="Genomic_DNA"/>
</dbReference>
<organism evidence="2 3">
    <name type="scientific">Actinomadura vinacea</name>
    <dbReference type="NCBI Taxonomy" id="115336"/>
    <lineage>
        <taxon>Bacteria</taxon>
        <taxon>Bacillati</taxon>
        <taxon>Actinomycetota</taxon>
        <taxon>Actinomycetes</taxon>
        <taxon>Streptosporangiales</taxon>
        <taxon>Thermomonosporaceae</taxon>
        <taxon>Actinomadura</taxon>
    </lineage>
</organism>
<proteinExistence type="predicted"/>
<gene>
    <name evidence="2" type="ORF">GCM10010191_03680</name>
</gene>
<accession>A0ABN3ICX9</accession>
<dbReference type="Proteomes" id="UP001501231">
    <property type="component" value="Unassembled WGS sequence"/>
</dbReference>